<dbReference type="GO" id="GO:0035091">
    <property type="term" value="F:phosphatidylinositol binding"/>
    <property type="evidence" value="ECO:0007669"/>
    <property type="project" value="InterPro"/>
</dbReference>
<evidence type="ECO:0000313" key="3">
    <source>
        <dbReference type="EMBL" id="KAF9142269.1"/>
    </source>
</evidence>
<organism evidence="3 4">
    <name type="scientific">Linnemannia schmuckeri</name>
    <dbReference type="NCBI Taxonomy" id="64567"/>
    <lineage>
        <taxon>Eukaryota</taxon>
        <taxon>Fungi</taxon>
        <taxon>Fungi incertae sedis</taxon>
        <taxon>Mucoromycota</taxon>
        <taxon>Mortierellomycotina</taxon>
        <taxon>Mortierellomycetes</taxon>
        <taxon>Mortierellales</taxon>
        <taxon>Mortierellaceae</taxon>
        <taxon>Linnemannia</taxon>
    </lineage>
</organism>
<feature type="region of interest" description="Disordered" evidence="1">
    <location>
        <begin position="159"/>
        <end position="181"/>
    </location>
</feature>
<dbReference type="SUPFAM" id="SSF64268">
    <property type="entry name" value="PX domain"/>
    <property type="match status" value="1"/>
</dbReference>
<sequence>MSEQLQSSLLTTSQEHYVKKYLLTVLINNELAHLQRDPYETLPNLGGPFDLKDEHANSTTPFLRYLFESIVVPFPFLANSRGALWAKLQLFMDEYAKIEAGNGVEREEMLRRKRLQSKGERTLVLMYSMAIKTVEQRAQEKRDQDARKERLLHAEQELHRHQQEEKERHERHSSNNNSSLDERLDHLHLDPQQQQETSRSRSVSPVAFTSTIHGVRVNVVGVRTIKEKRHVREHEHAEFIIASAFADGQEYVVARRHGRFRRLYHALRQEFPNLDIPVPPSKYPVKSGASGAKTAREKDRISLRGYLHNIAKVSQEVVDSAAFISFLSKDAIALSEEEAKDVQMRVSLDEHRMEQQAKFDREVAKKVDELDLQLKEAKLDLLQPGGISRLFSAFKHIDNVNDLPPLYQSVFEWGCMSFASTLYHVLTSSDDATLNLTQLKRTHFLLPYRTMWGILKISNPMAMMKGIMDLFLAQPFGSRSLMQRILSGNMQEEVSEYKKEIAEVEAAIGDPTLCEKIRNYVFAPRAVISKIFPEDEPYDITELGLVMDVLRSEEILPVLQPLQIKRVWDAQQVLEQEKLEKERLKAFNKQNRSNRDESDSSDWSSESSSSRSSLESSADEKYLNVPHAQHHHHHHYHHGNRQQQHEQQDSESNLIRQLQQLLVANLRIREKERLMELIFQGVTGEILKEIISIFYQPLVKVYKSANVADSLMDVKYFVDELIKVVEQAEADNGQGGASGKPTAATLYLNLVRKHLPSFYKFIHAVHKQDDGIFHDLLEWIESIITFMRTGFGHPQVNYKTGEELRVGIDLDGFIKKSIDPAQWEQIQKEAEALRVYFAEVKDRKREEVRHMAGLDRASNGASGGDDKEQERVVDELRGMGMQQEDVDELEMINWEDSKIKTGNRSGSLEEDENGEFGLKVPKVPTIDTLRDPFVHLMNDVLFRTARE</sequence>
<dbReference type="PROSITE" id="PS50195">
    <property type="entry name" value="PX"/>
    <property type="match status" value="1"/>
</dbReference>
<name>A0A9P5RQW3_9FUNG</name>
<feature type="compositionally biased region" description="Low complexity" evidence="1">
    <location>
        <begin position="601"/>
        <end position="616"/>
    </location>
</feature>
<evidence type="ECO:0000313" key="4">
    <source>
        <dbReference type="Proteomes" id="UP000748756"/>
    </source>
</evidence>
<keyword evidence="4" id="KW-1185">Reference proteome</keyword>
<dbReference type="InterPro" id="IPR001683">
    <property type="entry name" value="PX_dom"/>
</dbReference>
<gene>
    <name evidence="3" type="ORF">BG015_000988</name>
</gene>
<dbReference type="AlphaFoldDB" id="A0A9P5RQW3"/>
<proteinExistence type="predicted"/>
<dbReference type="EMBL" id="JAAAUQ010001171">
    <property type="protein sequence ID" value="KAF9142269.1"/>
    <property type="molecule type" value="Genomic_DNA"/>
</dbReference>
<dbReference type="Pfam" id="PF12825">
    <property type="entry name" value="DUF3818"/>
    <property type="match status" value="1"/>
</dbReference>
<dbReference type="PANTHER" id="PTHR47185:SF1">
    <property type="entry name" value="PX DOMAIN-CONTAINING PROTEIN YPR097W"/>
    <property type="match status" value="1"/>
</dbReference>
<feature type="compositionally biased region" description="Basic residues" evidence="1">
    <location>
        <begin position="628"/>
        <end position="640"/>
    </location>
</feature>
<evidence type="ECO:0000256" key="1">
    <source>
        <dbReference type="SAM" id="MobiDB-lite"/>
    </source>
</evidence>
<dbReference type="InterPro" id="IPR024554">
    <property type="entry name" value="LEC1-like_C"/>
</dbReference>
<comment type="caution">
    <text evidence="3">The sequence shown here is derived from an EMBL/GenBank/DDBJ whole genome shotgun (WGS) entry which is preliminary data.</text>
</comment>
<dbReference type="PANTHER" id="PTHR47185">
    <property type="entry name" value="PX DOMAIN-CONTAINING PROTEIN YPR097W"/>
    <property type="match status" value="1"/>
</dbReference>
<feature type="region of interest" description="Disordered" evidence="1">
    <location>
        <begin position="585"/>
        <end position="651"/>
    </location>
</feature>
<feature type="compositionally biased region" description="Basic and acidic residues" evidence="1">
    <location>
        <begin position="159"/>
        <end position="173"/>
    </location>
</feature>
<dbReference type="InterPro" id="IPR047168">
    <property type="entry name" value="LEC1-like"/>
</dbReference>
<dbReference type="Pfam" id="PF00787">
    <property type="entry name" value="PX"/>
    <property type="match status" value="1"/>
</dbReference>
<dbReference type="OrthoDB" id="2117459at2759"/>
<accession>A0A9P5RQW3</accession>
<evidence type="ECO:0000259" key="2">
    <source>
        <dbReference type="PROSITE" id="PS50195"/>
    </source>
</evidence>
<feature type="domain" description="PX" evidence="2">
    <location>
        <begin position="217"/>
        <end position="334"/>
    </location>
</feature>
<reference evidence="3" key="1">
    <citation type="journal article" date="2020" name="Fungal Divers.">
        <title>Resolving the Mortierellaceae phylogeny through synthesis of multi-gene phylogenetics and phylogenomics.</title>
        <authorList>
            <person name="Vandepol N."/>
            <person name="Liber J."/>
            <person name="Desiro A."/>
            <person name="Na H."/>
            <person name="Kennedy M."/>
            <person name="Barry K."/>
            <person name="Grigoriev I.V."/>
            <person name="Miller A.N."/>
            <person name="O'Donnell K."/>
            <person name="Stajich J.E."/>
            <person name="Bonito G."/>
        </authorList>
    </citation>
    <scope>NUCLEOTIDE SEQUENCE</scope>
    <source>
        <strain evidence="3">NRRL 6426</strain>
    </source>
</reference>
<dbReference type="Proteomes" id="UP000748756">
    <property type="component" value="Unassembled WGS sequence"/>
</dbReference>
<dbReference type="InterPro" id="IPR024555">
    <property type="entry name" value="PX-associated"/>
</dbReference>
<dbReference type="Pfam" id="PF12828">
    <property type="entry name" value="PXB"/>
    <property type="match status" value="1"/>
</dbReference>
<protein>
    <recommendedName>
        <fullName evidence="2">PX domain-containing protein</fullName>
    </recommendedName>
</protein>
<dbReference type="Gene3D" id="3.30.1520.10">
    <property type="entry name" value="Phox-like domain"/>
    <property type="match status" value="1"/>
</dbReference>
<dbReference type="InterPro" id="IPR036871">
    <property type="entry name" value="PX_dom_sf"/>
</dbReference>